<feature type="compositionally biased region" description="Low complexity" evidence="2">
    <location>
        <begin position="17"/>
        <end position="29"/>
    </location>
</feature>
<protein>
    <submittedName>
        <fullName evidence="3">T-complex 11 like 2</fullName>
    </submittedName>
</protein>
<dbReference type="InterPro" id="IPR008862">
    <property type="entry name" value="Tcp11"/>
</dbReference>
<comment type="caution">
    <text evidence="3">The sequence shown here is derived from an EMBL/GenBank/DDBJ whole genome shotgun (WGS) entry which is preliminary data.</text>
</comment>
<feature type="region of interest" description="Disordered" evidence="2">
    <location>
        <begin position="1"/>
        <end position="57"/>
    </location>
</feature>
<dbReference type="Proteomes" id="UP000593571">
    <property type="component" value="Unassembled WGS sequence"/>
</dbReference>
<dbReference type="EMBL" id="JACASE010000002">
    <property type="protein sequence ID" value="KAF6498150.1"/>
    <property type="molecule type" value="Genomic_DNA"/>
</dbReference>
<organism evidence="3 4">
    <name type="scientific">Rousettus aegyptiacus</name>
    <name type="common">Egyptian fruit bat</name>
    <name type="synonym">Pteropus aegyptiacus</name>
    <dbReference type="NCBI Taxonomy" id="9407"/>
    <lineage>
        <taxon>Eukaryota</taxon>
        <taxon>Metazoa</taxon>
        <taxon>Chordata</taxon>
        <taxon>Craniata</taxon>
        <taxon>Vertebrata</taxon>
        <taxon>Euteleostomi</taxon>
        <taxon>Mammalia</taxon>
        <taxon>Eutheria</taxon>
        <taxon>Laurasiatheria</taxon>
        <taxon>Chiroptera</taxon>
        <taxon>Yinpterochiroptera</taxon>
        <taxon>Pteropodoidea</taxon>
        <taxon>Pteropodidae</taxon>
        <taxon>Rousettinae</taxon>
        <taxon>Rousettus</taxon>
    </lineage>
</organism>
<sequence length="269" mass="29233">MPFNGEKQCVGEDQPSDSDSSRFSESMASLSDYECSRQSFTSDSSSKSSSPASTSPPRIVTFDEVMAAARNLADMTLAHEIAVNENFQLKLIACLSLITNSIVGAVTEGLPDLANRLKRVSAVLLEGMNKGTFNLKEVLNSIGVQTCAEVNKTLMERGLPTLNTEVQANLLGQFSSIEEEDNPIRSLIDKRIQLYMKNLLCLPSPQKCMPPVPGGLAVIQQELEVLGCQYANIVNLNKQVYGPFYANILRKLLFSEEAMGKAEASASAN</sequence>
<dbReference type="PANTHER" id="PTHR12832">
    <property type="entry name" value="TESTIS-SPECIFIC PROTEIN PBS13 T-COMPLEX 11"/>
    <property type="match status" value="1"/>
</dbReference>
<comment type="similarity">
    <text evidence="1">Belongs to the TCP11 family.</text>
</comment>
<evidence type="ECO:0000256" key="1">
    <source>
        <dbReference type="ARBA" id="ARBA00010954"/>
    </source>
</evidence>
<evidence type="ECO:0000313" key="3">
    <source>
        <dbReference type="EMBL" id="KAF6498150.1"/>
    </source>
</evidence>
<keyword evidence="4" id="KW-1185">Reference proteome</keyword>
<proteinExistence type="inferred from homology"/>
<name>A0A7J8JNW8_ROUAE</name>
<evidence type="ECO:0000256" key="2">
    <source>
        <dbReference type="SAM" id="MobiDB-lite"/>
    </source>
</evidence>
<dbReference type="Pfam" id="PF05794">
    <property type="entry name" value="Tcp11"/>
    <property type="match status" value="1"/>
</dbReference>
<gene>
    <name evidence="3" type="ORF">HJG63_019009</name>
</gene>
<dbReference type="PANTHER" id="PTHR12832:SF17">
    <property type="entry name" value="T-COMPLEX PROTEIN 11-LIKE PROTEIN 2"/>
    <property type="match status" value="1"/>
</dbReference>
<evidence type="ECO:0000313" key="4">
    <source>
        <dbReference type="Proteomes" id="UP000593571"/>
    </source>
</evidence>
<accession>A0A7J8JNW8</accession>
<dbReference type="GO" id="GO:0007165">
    <property type="term" value="P:signal transduction"/>
    <property type="evidence" value="ECO:0007669"/>
    <property type="project" value="TreeGrafter"/>
</dbReference>
<reference evidence="3 4" key="1">
    <citation type="journal article" date="2020" name="Nature">
        <title>Six reference-quality genomes reveal evolution of bat adaptations.</title>
        <authorList>
            <person name="Jebb D."/>
            <person name="Huang Z."/>
            <person name="Pippel M."/>
            <person name="Hughes G.M."/>
            <person name="Lavrichenko K."/>
            <person name="Devanna P."/>
            <person name="Winkler S."/>
            <person name="Jermiin L.S."/>
            <person name="Skirmuntt E.C."/>
            <person name="Katzourakis A."/>
            <person name="Burkitt-Gray L."/>
            <person name="Ray D.A."/>
            <person name="Sullivan K.A.M."/>
            <person name="Roscito J.G."/>
            <person name="Kirilenko B.M."/>
            <person name="Davalos L.M."/>
            <person name="Corthals A.P."/>
            <person name="Power M.L."/>
            <person name="Jones G."/>
            <person name="Ransome R.D."/>
            <person name="Dechmann D.K.N."/>
            <person name="Locatelli A.G."/>
            <person name="Puechmaille S.J."/>
            <person name="Fedrigo O."/>
            <person name="Jarvis E.D."/>
            <person name="Hiller M."/>
            <person name="Vernes S.C."/>
            <person name="Myers E.W."/>
            <person name="Teeling E.C."/>
        </authorList>
    </citation>
    <scope>NUCLEOTIDE SEQUENCE [LARGE SCALE GENOMIC DNA]</scope>
    <source>
        <strain evidence="3">MRouAeg1</strain>
        <tissue evidence="3">Muscle</tissue>
    </source>
</reference>
<dbReference type="AlphaFoldDB" id="A0A7J8JNW8"/>
<feature type="compositionally biased region" description="Low complexity" evidence="2">
    <location>
        <begin position="36"/>
        <end position="55"/>
    </location>
</feature>